<name>A0A4U0FGF8_9BACL</name>
<feature type="domain" description="N-acetyltransferase" evidence="1">
    <location>
        <begin position="7"/>
        <end position="143"/>
    </location>
</feature>
<comment type="caution">
    <text evidence="2">The sequence shown here is derived from an EMBL/GenBank/DDBJ whole genome shotgun (WGS) entry which is preliminary data.</text>
</comment>
<dbReference type="Proteomes" id="UP000309673">
    <property type="component" value="Unassembled WGS sequence"/>
</dbReference>
<dbReference type="Pfam" id="PF00583">
    <property type="entry name" value="Acetyltransf_1"/>
    <property type="match status" value="1"/>
</dbReference>
<keyword evidence="2" id="KW-0808">Transferase</keyword>
<dbReference type="Gene3D" id="3.40.630.30">
    <property type="match status" value="1"/>
</dbReference>
<dbReference type="OrthoDB" id="45853at2"/>
<dbReference type="PROSITE" id="PS51186">
    <property type="entry name" value="GNAT"/>
    <property type="match status" value="1"/>
</dbReference>
<dbReference type="EMBL" id="SUPK01000001">
    <property type="protein sequence ID" value="TJY43950.1"/>
    <property type="molecule type" value="Genomic_DNA"/>
</dbReference>
<proteinExistence type="predicted"/>
<keyword evidence="3" id="KW-1185">Reference proteome</keyword>
<dbReference type="CDD" id="cd04301">
    <property type="entry name" value="NAT_SF"/>
    <property type="match status" value="1"/>
</dbReference>
<dbReference type="SUPFAM" id="SSF55729">
    <property type="entry name" value="Acyl-CoA N-acyltransferases (Nat)"/>
    <property type="match status" value="1"/>
</dbReference>
<accession>A0A4U0FGF8</accession>
<dbReference type="InterPro" id="IPR000182">
    <property type="entry name" value="GNAT_dom"/>
</dbReference>
<dbReference type="InterPro" id="IPR016181">
    <property type="entry name" value="Acyl_CoA_acyltransferase"/>
</dbReference>
<sequence>MKEAMNMLVDLKARLDEPAIRELFEYAMFADTDEDEVIEALDRYRKDQQLRAFGLESEGQIVAVIGYRRVEENKLDIKHLAVSPDQRGLGYGRGIILRTLELEKPQLVTVETDEEAVEFYRNIGFIIESLGEKYSGVERFKCTFETDF</sequence>
<dbReference type="GO" id="GO:0016747">
    <property type="term" value="F:acyltransferase activity, transferring groups other than amino-acyl groups"/>
    <property type="evidence" value="ECO:0007669"/>
    <property type="project" value="InterPro"/>
</dbReference>
<organism evidence="2 3">
    <name type="scientific">Cohnella pontilimi</name>
    <dbReference type="NCBI Taxonomy" id="2564100"/>
    <lineage>
        <taxon>Bacteria</taxon>
        <taxon>Bacillati</taxon>
        <taxon>Bacillota</taxon>
        <taxon>Bacilli</taxon>
        <taxon>Bacillales</taxon>
        <taxon>Paenibacillaceae</taxon>
        <taxon>Cohnella</taxon>
    </lineage>
</organism>
<dbReference type="AlphaFoldDB" id="A0A4U0FGF8"/>
<reference evidence="2 3" key="1">
    <citation type="submission" date="2019-04" db="EMBL/GenBank/DDBJ databases">
        <title>Cohnella sp. nov., isolated from soil.</title>
        <authorList>
            <person name="Kim W."/>
        </authorList>
    </citation>
    <scope>NUCLEOTIDE SEQUENCE [LARGE SCALE GENOMIC DNA]</scope>
    <source>
        <strain evidence="2 3">CAU 1483</strain>
    </source>
</reference>
<evidence type="ECO:0000313" key="2">
    <source>
        <dbReference type="EMBL" id="TJY43950.1"/>
    </source>
</evidence>
<protein>
    <submittedName>
        <fullName evidence="2">GNAT family N-acetyltransferase</fullName>
    </submittedName>
</protein>
<evidence type="ECO:0000259" key="1">
    <source>
        <dbReference type="PROSITE" id="PS51186"/>
    </source>
</evidence>
<evidence type="ECO:0000313" key="3">
    <source>
        <dbReference type="Proteomes" id="UP000309673"/>
    </source>
</evidence>
<gene>
    <name evidence="2" type="ORF">E5161_00680</name>
</gene>